<accession>A0ABU6UB67</accession>
<feature type="compositionally biased region" description="Basic and acidic residues" evidence="1">
    <location>
        <begin position="77"/>
        <end position="93"/>
    </location>
</feature>
<evidence type="ECO:0000313" key="2">
    <source>
        <dbReference type="EMBL" id="MED6158256.1"/>
    </source>
</evidence>
<dbReference type="EMBL" id="JASCZI010120961">
    <property type="protein sequence ID" value="MED6158256.1"/>
    <property type="molecule type" value="Genomic_DNA"/>
</dbReference>
<evidence type="ECO:0000313" key="3">
    <source>
        <dbReference type="Proteomes" id="UP001341840"/>
    </source>
</evidence>
<comment type="caution">
    <text evidence="2">The sequence shown here is derived from an EMBL/GenBank/DDBJ whole genome shotgun (WGS) entry which is preliminary data.</text>
</comment>
<sequence length="93" mass="10571">MLSRFSLEAENLAAGNSKIVSRFESDEDSDNKGSMWDLDQKLGQLMDEEAGRLKNILLSKLTKSPYGKKIKGYQRPGKGDHHRDMERGWEKDG</sequence>
<organism evidence="2 3">
    <name type="scientific">Stylosanthes scabra</name>
    <dbReference type="NCBI Taxonomy" id="79078"/>
    <lineage>
        <taxon>Eukaryota</taxon>
        <taxon>Viridiplantae</taxon>
        <taxon>Streptophyta</taxon>
        <taxon>Embryophyta</taxon>
        <taxon>Tracheophyta</taxon>
        <taxon>Spermatophyta</taxon>
        <taxon>Magnoliopsida</taxon>
        <taxon>eudicotyledons</taxon>
        <taxon>Gunneridae</taxon>
        <taxon>Pentapetalae</taxon>
        <taxon>rosids</taxon>
        <taxon>fabids</taxon>
        <taxon>Fabales</taxon>
        <taxon>Fabaceae</taxon>
        <taxon>Papilionoideae</taxon>
        <taxon>50 kb inversion clade</taxon>
        <taxon>dalbergioids sensu lato</taxon>
        <taxon>Dalbergieae</taxon>
        <taxon>Pterocarpus clade</taxon>
        <taxon>Stylosanthes</taxon>
    </lineage>
</organism>
<name>A0ABU6UB67_9FABA</name>
<evidence type="ECO:0000256" key="1">
    <source>
        <dbReference type="SAM" id="MobiDB-lite"/>
    </source>
</evidence>
<dbReference type="Proteomes" id="UP001341840">
    <property type="component" value="Unassembled WGS sequence"/>
</dbReference>
<gene>
    <name evidence="2" type="primary">HAK11_2</name>
    <name evidence="2" type="ORF">PIB30_031095</name>
</gene>
<proteinExistence type="predicted"/>
<reference evidence="2 3" key="1">
    <citation type="journal article" date="2023" name="Plants (Basel)">
        <title>Bridging the Gap: Combining Genomics and Transcriptomics Approaches to Understand Stylosanthes scabra, an Orphan Legume from the Brazilian Caatinga.</title>
        <authorList>
            <person name="Ferreira-Neto J.R.C."/>
            <person name="da Silva M.D."/>
            <person name="Binneck E."/>
            <person name="de Melo N.F."/>
            <person name="da Silva R.H."/>
            <person name="de Melo A.L.T.M."/>
            <person name="Pandolfi V."/>
            <person name="Bustamante F.O."/>
            <person name="Brasileiro-Vidal A.C."/>
            <person name="Benko-Iseppon A.M."/>
        </authorList>
    </citation>
    <scope>NUCLEOTIDE SEQUENCE [LARGE SCALE GENOMIC DNA]</scope>
    <source>
        <tissue evidence="2">Leaves</tissue>
    </source>
</reference>
<protein>
    <submittedName>
        <fullName evidence="2">Potassium transporter</fullName>
    </submittedName>
</protein>
<feature type="region of interest" description="Disordered" evidence="1">
    <location>
        <begin position="68"/>
        <end position="93"/>
    </location>
</feature>
<keyword evidence="3" id="KW-1185">Reference proteome</keyword>